<evidence type="ECO:0000256" key="1">
    <source>
        <dbReference type="ARBA" id="ARBA00007832"/>
    </source>
</evidence>
<proteinExistence type="inferred from homology"/>
<dbReference type="GO" id="GO:0019290">
    <property type="term" value="P:siderophore biosynthetic process"/>
    <property type="evidence" value="ECO:0007669"/>
    <property type="project" value="InterPro"/>
</dbReference>
<sequence>MQTIKQTAAAQRAAHLAGRRALEVLLNCYCREVAQPRGELTVGPLFGQNDWPQSVRLALHGGGAAQRAMHIVLPRSQARLLVVVARPSATGNYRYRSPLYCKAEAQPWVLLDWRALAGALLRELALQTGTPYNDELMRQIADSVGVTTALAEYGRAAPFSARPEQAFIESEQSLLYGHPFHPAPKSRQGVDAADMLRHAPETGARFPLHYFAVRRDCVRQQSLLDMPCDALVAAQAPSALAADDGYALIPVHPWQAGYLLALPAVQAALDDGRLRDLGAQGGDYFPTSSIRTLYAPENPYFYKCSLNIRITNCVRKNAHYELEGALEVTRVMRALMPSLRSRFPGLGVLEEPAYMTVDLQMADEGAGREVSEGFGMILRRNWSGSVRPGVAPLLAGALFGNHDDGAQRLREAVAQAEAVEQWFSRYVELLMYPVLYCYFEHGVIFEPHLQNVLVGLDATGPAQVWLRDFEGVKLAREHYSAQQLDGVSEAARNALWYSLELGWQRIAYCLFVNNFCEAVMHLAGDDGAMEARLWGTVRGHVQRYQRLHGSTASVQRLDALLDGEPLPGKTNLLNRFFKRADRATTYVPVANPMAGKEEPWY</sequence>
<dbReference type="Gene3D" id="1.10.150.640">
    <property type="entry name" value="AcsD, thumb domain, helical bundle"/>
    <property type="match status" value="1"/>
</dbReference>
<comment type="caution">
    <text evidence="4">The sequence shown here is derived from an EMBL/GenBank/DDBJ whole genome shotgun (WGS) entry which is preliminary data.</text>
</comment>
<dbReference type="Gene3D" id="2.30.30.1240">
    <property type="entry name" value="AscD, thumb domain, four stranded beta-sheet"/>
    <property type="match status" value="1"/>
</dbReference>
<dbReference type="AlphaFoldDB" id="A0A7X2IR42"/>
<dbReference type="EMBL" id="WKJJ01000014">
    <property type="protein sequence ID" value="MRV74390.1"/>
    <property type="molecule type" value="Genomic_DNA"/>
</dbReference>
<organism evidence="4 5">
    <name type="scientific">Pseudoduganella rivuli</name>
    <dbReference type="NCBI Taxonomy" id="2666085"/>
    <lineage>
        <taxon>Bacteria</taxon>
        <taxon>Pseudomonadati</taxon>
        <taxon>Pseudomonadota</taxon>
        <taxon>Betaproteobacteria</taxon>
        <taxon>Burkholderiales</taxon>
        <taxon>Oxalobacteraceae</taxon>
        <taxon>Telluria group</taxon>
        <taxon>Pseudoduganella</taxon>
    </lineage>
</organism>
<evidence type="ECO:0000313" key="5">
    <source>
        <dbReference type="Proteomes" id="UP000446768"/>
    </source>
</evidence>
<feature type="domain" description="Aerobactin siderophore biosynthesis IucA/IucC-like C-terminal" evidence="3">
    <location>
        <begin position="420"/>
        <end position="582"/>
    </location>
</feature>
<dbReference type="GO" id="GO:0016881">
    <property type="term" value="F:acid-amino acid ligase activity"/>
    <property type="evidence" value="ECO:0007669"/>
    <property type="project" value="UniProtKB-ARBA"/>
</dbReference>
<dbReference type="Gene3D" id="6.10.250.3370">
    <property type="match status" value="1"/>
</dbReference>
<dbReference type="InterPro" id="IPR007310">
    <property type="entry name" value="Aerobactin_biosyn_IucA/IucC_N"/>
</dbReference>
<dbReference type="InterPro" id="IPR022770">
    <property type="entry name" value="IucA/IucC-like_C"/>
</dbReference>
<dbReference type="InterPro" id="IPR043032">
    <property type="entry name" value="PvsD/AcsD-like_thumb_helix"/>
</dbReference>
<comment type="similarity">
    <text evidence="1">Belongs to the IucA/IucC family.</text>
</comment>
<dbReference type="PANTHER" id="PTHR34384">
    <property type="entry name" value="L-2,3-DIAMINOPROPANOATE--CITRATE LIGASE"/>
    <property type="match status" value="1"/>
</dbReference>
<dbReference type="Proteomes" id="UP000446768">
    <property type="component" value="Unassembled WGS sequence"/>
</dbReference>
<name>A0A7X2IR42_9BURK</name>
<feature type="domain" description="Aerobactin siderophore biosynthesis IucA/IucC N-terminal" evidence="2">
    <location>
        <begin position="167"/>
        <end position="399"/>
    </location>
</feature>
<accession>A0A7X2IR42</accession>
<reference evidence="4 5" key="1">
    <citation type="submission" date="2019-11" db="EMBL/GenBank/DDBJ databases">
        <title>Novel species isolated from a subtropical stream in China.</title>
        <authorList>
            <person name="Lu H."/>
        </authorList>
    </citation>
    <scope>NUCLEOTIDE SEQUENCE [LARGE SCALE GENOMIC DNA]</scope>
    <source>
        <strain evidence="4 5">FT92W</strain>
    </source>
</reference>
<evidence type="ECO:0000259" key="3">
    <source>
        <dbReference type="Pfam" id="PF06276"/>
    </source>
</evidence>
<evidence type="ECO:0000313" key="4">
    <source>
        <dbReference type="EMBL" id="MRV74390.1"/>
    </source>
</evidence>
<dbReference type="RefSeq" id="WP_154377911.1">
    <property type="nucleotide sequence ID" value="NZ_WKJJ01000014.1"/>
</dbReference>
<dbReference type="Pfam" id="PF06276">
    <property type="entry name" value="FhuF"/>
    <property type="match status" value="1"/>
</dbReference>
<dbReference type="InterPro" id="IPR037455">
    <property type="entry name" value="LucA/IucC-like"/>
</dbReference>
<dbReference type="PANTHER" id="PTHR34384:SF5">
    <property type="entry name" value="L-2,3-DIAMINOPROPANOATE--CITRATE LIGASE"/>
    <property type="match status" value="1"/>
</dbReference>
<protein>
    <submittedName>
        <fullName evidence="4">Iron transporter</fullName>
    </submittedName>
</protein>
<dbReference type="Gene3D" id="1.10.510.40">
    <property type="match status" value="1"/>
</dbReference>
<evidence type="ECO:0000259" key="2">
    <source>
        <dbReference type="Pfam" id="PF04183"/>
    </source>
</evidence>
<dbReference type="Pfam" id="PF04183">
    <property type="entry name" value="IucA_IucC"/>
    <property type="match status" value="1"/>
</dbReference>
<dbReference type="InterPro" id="IPR043033">
    <property type="entry name" value="PvsD/AcsD-like_thumb_beta"/>
</dbReference>
<keyword evidence="5" id="KW-1185">Reference proteome</keyword>
<gene>
    <name evidence="4" type="ORF">GJ700_22025</name>
</gene>